<feature type="compositionally biased region" description="Polar residues" evidence="1">
    <location>
        <begin position="16"/>
        <end position="25"/>
    </location>
</feature>
<protein>
    <submittedName>
        <fullName evidence="3">Nucleic-acid-binding protein from transposon X-element</fullName>
    </submittedName>
</protein>
<proteinExistence type="predicted"/>
<evidence type="ECO:0000259" key="2">
    <source>
        <dbReference type="SMART" id="SM00596"/>
    </source>
</evidence>
<sequence length="525" mass="59650">MENGTETIAYPDANNPKLTENENPQNNPCYLNQHLINLLSNKITLSADSETTRNVVQDIQDTIKQTTPNESPEMIKEINYLLAKSINQLRIQENEVANKRINDLIATNQKLSTQMEEIQTYCNTLQSGGPFKEQRKRRHRSNTSSDSETDSDEITPTTNSKFAHLDDEGANMIIENPEEEETKKEQIKKPTASKINKKPNANSKKTNKEQENNTTDQRIPPIIIDDVPKPNEFIENLRKQTEKDITGQIKGNKLHIFTPDPDSHRYVRKVITETDLKAHTYQLPDEKVLKIVIRGLSITTNPIQITQDLKDKGFDVKFITLLRNRKENKPMPLFLIHLAKTEENKAIHQVKRIGYLNVQIESLKRKSGPPQCFKCQSYFHSSLLCTRDWVCVRCGDNHQPSNCPIPKTEPAKCYHCKGPHPANFSQCPARPGNKTKFIPSPPPATNPWHKNQETNENKTKTTNKTTPETSNLSNNDSGSLLTGLFDLKSIKDAWGTLITGIKKFKQATSPLDKFEIVINTLEKIA</sequence>
<feature type="region of interest" description="Disordered" evidence="1">
    <location>
        <begin position="427"/>
        <end position="475"/>
    </location>
</feature>
<dbReference type="EMBL" id="KK118485">
    <property type="protein sequence ID" value="KFM73088.1"/>
    <property type="molecule type" value="Genomic_DNA"/>
</dbReference>
<evidence type="ECO:0000256" key="1">
    <source>
        <dbReference type="SAM" id="MobiDB-lite"/>
    </source>
</evidence>
<dbReference type="AlphaFoldDB" id="A0A087U6U9"/>
<dbReference type="PANTHER" id="PTHR33273:SF2">
    <property type="entry name" value="ENDONUCLEASE_EXONUCLEASE_PHOSPHATASE DOMAIN-CONTAINING PROTEIN"/>
    <property type="match status" value="1"/>
</dbReference>
<dbReference type="SMART" id="SM00596">
    <property type="entry name" value="PRE_C2HC"/>
    <property type="match status" value="1"/>
</dbReference>
<feature type="region of interest" description="Disordered" evidence="1">
    <location>
        <begin position="125"/>
        <end position="216"/>
    </location>
</feature>
<dbReference type="Proteomes" id="UP000054359">
    <property type="component" value="Unassembled WGS sequence"/>
</dbReference>
<dbReference type="Pfam" id="PF07530">
    <property type="entry name" value="PRE_C2HC"/>
    <property type="match status" value="1"/>
</dbReference>
<feature type="region of interest" description="Disordered" evidence="1">
    <location>
        <begin position="1"/>
        <end position="25"/>
    </location>
</feature>
<reference evidence="3 4" key="1">
    <citation type="submission" date="2013-11" db="EMBL/GenBank/DDBJ databases">
        <title>Genome sequencing of Stegodyphus mimosarum.</title>
        <authorList>
            <person name="Bechsgaard J."/>
        </authorList>
    </citation>
    <scope>NUCLEOTIDE SEQUENCE [LARGE SCALE GENOMIC DNA]</scope>
</reference>
<evidence type="ECO:0000313" key="4">
    <source>
        <dbReference type="Proteomes" id="UP000054359"/>
    </source>
</evidence>
<dbReference type="InterPro" id="IPR006579">
    <property type="entry name" value="Pre_C2HC_dom"/>
</dbReference>
<feature type="compositionally biased region" description="Low complexity" evidence="1">
    <location>
        <begin position="460"/>
        <end position="475"/>
    </location>
</feature>
<dbReference type="OMA" id="NIKPIMI"/>
<gene>
    <name evidence="3" type="ORF">X975_17626</name>
</gene>
<organism evidence="3 4">
    <name type="scientific">Stegodyphus mimosarum</name>
    <name type="common">African social velvet spider</name>
    <dbReference type="NCBI Taxonomy" id="407821"/>
    <lineage>
        <taxon>Eukaryota</taxon>
        <taxon>Metazoa</taxon>
        <taxon>Ecdysozoa</taxon>
        <taxon>Arthropoda</taxon>
        <taxon>Chelicerata</taxon>
        <taxon>Arachnida</taxon>
        <taxon>Araneae</taxon>
        <taxon>Araneomorphae</taxon>
        <taxon>Entelegynae</taxon>
        <taxon>Eresoidea</taxon>
        <taxon>Eresidae</taxon>
        <taxon>Stegodyphus</taxon>
    </lineage>
</organism>
<feature type="domain" description="Pre-C2HC" evidence="2">
    <location>
        <begin position="302"/>
        <end position="370"/>
    </location>
</feature>
<feature type="non-terminal residue" evidence="3">
    <location>
        <position position="525"/>
    </location>
</feature>
<feature type="compositionally biased region" description="Basic and acidic residues" evidence="1">
    <location>
        <begin position="450"/>
        <end position="459"/>
    </location>
</feature>
<evidence type="ECO:0000313" key="3">
    <source>
        <dbReference type="EMBL" id="KFM73088.1"/>
    </source>
</evidence>
<dbReference type="PANTHER" id="PTHR33273">
    <property type="entry name" value="DOMAIN-CONTAINING PROTEIN, PUTATIVE-RELATED"/>
    <property type="match status" value="1"/>
</dbReference>
<name>A0A087U6U9_STEMI</name>
<keyword evidence="4" id="KW-1185">Reference proteome</keyword>
<dbReference type="OrthoDB" id="6436851at2759"/>
<accession>A0A087U6U9</accession>